<dbReference type="EMBL" id="JARBHB010000003">
    <property type="protein sequence ID" value="KAJ8890834.1"/>
    <property type="molecule type" value="Genomic_DNA"/>
</dbReference>
<protein>
    <submittedName>
        <fullName evidence="2">Uncharacterized protein</fullName>
    </submittedName>
</protein>
<accession>A0ABQ9I2G1</accession>
<proteinExistence type="predicted"/>
<evidence type="ECO:0000313" key="2">
    <source>
        <dbReference type="EMBL" id="KAJ8890834.1"/>
    </source>
</evidence>
<evidence type="ECO:0000313" key="3">
    <source>
        <dbReference type="Proteomes" id="UP001159363"/>
    </source>
</evidence>
<feature type="region of interest" description="Disordered" evidence="1">
    <location>
        <begin position="281"/>
        <end position="316"/>
    </location>
</feature>
<reference evidence="2 3" key="1">
    <citation type="submission" date="2023-02" db="EMBL/GenBank/DDBJ databases">
        <title>LHISI_Scaffold_Assembly.</title>
        <authorList>
            <person name="Stuart O.P."/>
            <person name="Cleave R."/>
            <person name="Magrath M.J.L."/>
            <person name="Mikheyev A.S."/>
        </authorList>
    </citation>
    <scope>NUCLEOTIDE SEQUENCE [LARGE SCALE GENOMIC DNA]</scope>
    <source>
        <strain evidence="2">Daus_M_001</strain>
        <tissue evidence="2">Leg muscle</tissue>
    </source>
</reference>
<dbReference type="Proteomes" id="UP001159363">
    <property type="component" value="Chromosome 3"/>
</dbReference>
<comment type="caution">
    <text evidence="2">The sequence shown here is derived from an EMBL/GenBank/DDBJ whole genome shotgun (WGS) entry which is preliminary data.</text>
</comment>
<organism evidence="2 3">
    <name type="scientific">Dryococelus australis</name>
    <dbReference type="NCBI Taxonomy" id="614101"/>
    <lineage>
        <taxon>Eukaryota</taxon>
        <taxon>Metazoa</taxon>
        <taxon>Ecdysozoa</taxon>
        <taxon>Arthropoda</taxon>
        <taxon>Hexapoda</taxon>
        <taxon>Insecta</taxon>
        <taxon>Pterygota</taxon>
        <taxon>Neoptera</taxon>
        <taxon>Polyneoptera</taxon>
        <taxon>Phasmatodea</taxon>
        <taxon>Verophasmatodea</taxon>
        <taxon>Anareolatae</taxon>
        <taxon>Phasmatidae</taxon>
        <taxon>Eurycanthinae</taxon>
        <taxon>Dryococelus</taxon>
    </lineage>
</organism>
<gene>
    <name evidence="2" type="ORF">PR048_010343</name>
</gene>
<sequence length="316" mass="35236">MREAFLRICEHVLTPVPWSEYTLGSKLTSVGRLSDLDEGSEEEDEWLEKLWWTRWRRPGYEYGGIPAANMAIQGVADAETGKLISDPCSRSRKPFPDTPVREAGSQSLIPVLQLLLNSVKSNHRTCNNVNKNANLDMSRVDAPRHAKQAWRDAYLTTHVASSRRPLAERRYKRFLARGEGGRANATDLHDRKAGNCGTLRAEIYTRRHVSRGTVMARERGVNENAGAHEKILIASCSRLTLRRGRCSRVDSKAGTKGRGKRDIPEKTRRLAALFGTIATCENPGEAPPEIEPGSPKQEASSLATTPPRPSTKFVWI</sequence>
<keyword evidence="3" id="KW-1185">Reference proteome</keyword>
<evidence type="ECO:0000256" key="1">
    <source>
        <dbReference type="SAM" id="MobiDB-lite"/>
    </source>
</evidence>
<name>A0ABQ9I2G1_9NEOP</name>